<keyword evidence="2" id="KW-0732">Signal</keyword>
<keyword evidence="4" id="KW-1185">Reference proteome</keyword>
<feature type="chain" id="PRO_5045820219" evidence="2">
    <location>
        <begin position="25"/>
        <end position="109"/>
    </location>
</feature>
<feature type="region of interest" description="Disordered" evidence="1">
    <location>
        <begin position="26"/>
        <end position="95"/>
    </location>
</feature>
<feature type="compositionally biased region" description="Low complexity" evidence="1">
    <location>
        <begin position="59"/>
        <end position="71"/>
    </location>
</feature>
<name>A0ABZ0WKB8_9BURK</name>
<gene>
    <name evidence="3" type="ORF">U0042_27835</name>
</gene>
<proteinExistence type="predicted"/>
<dbReference type="Pfam" id="PF13663">
    <property type="entry name" value="DUF4148"/>
    <property type="match status" value="1"/>
</dbReference>
<reference evidence="3 4" key="1">
    <citation type="submission" date="2023-12" db="EMBL/GenBank/DDBJ databases">
        <title>Genome sequencing and assembly of bacterial species from a model synthetic community.</title>
        <authorList>
            <person name="Hogle S.L."/>
        </authorList>
    </citation>
    <scope>NUCLEOTIDE SEQUENCE [LARGE SCALE GENOMIC DNA]</scope>
    <source>
        <strain evidence="3 4">HAMBI 2494</strain>
    </source>
</reference>
<dbReference type="EMBL" id="CP139965">
    <property type="protein sequence ID" value="WQD77801.1"/>
    <property type="molecule type" value="Genomic_DNA"/>
</dbReference>
<dbReference type="Proteomes" id="UP001325479">
    <property type="component" value="Chromosome"/>
</dbReference>
<feature type="signal peptide" evidence="2">
    <location>
        <begin position="1"/>
        <end position="24"/>
    </location>
</feature>
<evidence type="ECO:0000313" key="4">
    <source>
        <dbReference type="Proteomes" id="UP001325479"/>
    </source>
</evidence>
<protein>
    <submittedName>
        <fullName evidence="3">DUF4148 domain-containing protein</fullName>
    </submittedName>
</protein>
<accession>A0ABZ0WKB8</accession>
<sequence length="109" mass="11152">MKTLISTLAVAAALIAPVASFAQAGNSGSLTRGEVKSQIAQSEQNGTLHQDKTKYPEYNAANGPAANMASAQTSNEATGYGSGMSGASQAGQPGVLPHYVVPHSLFEHH</sequence>
<feature type="compositionally biased region" description="Low complexity" evidence="1">
    <location>
        <begin position="85"/>
        <end position="94"/>
    </location>
</feature>
<feature type="compositionally biased region" description="Polar residues" evidence="1">
    <location>
        <begin position="38"/>
        <end position="48"/>
    </location>
</feature>
<evidence type="ECO:0000256" key="2">
    <source>
        <dbReference type="SAM" id="SignalP"/>
    </source>
</evidence>
<organism evidence="3 4">
    <name type="scientific">Paraburkholderia kururiensis</name>
    <dbReference type="NCBI Taxonomy" id="984307"/>
    <lineage>
        <taxon>Bacteria</taxon>
        <taxon>Pseudomonadati</taxon>
        <taxon>Pseudomonadota</taxon>
        <taxon>Betaproteobacteria</taxon>
        <taxon>Burkholderiales</taxon>
        <taxon>Burkholderiaceae</taxon>
        <taxon>Paraburkholderia</taxon>
    </lineage>
</organism>
<dbReference type="InterPro" id="IPR025421">
    <property type="entry name" value="DUF4148"/>
</dbReference>
<evidence type="ECO:0000256" key="1">
    <source>
        <dbReference type="SAM" id="MobiDB-lite"/>
    </source>
</evidence>
<evidence type="ECO:0000313" key="3">
    <source>
        <dbReference type="EMBL" id="WQD77801.1"/>
    </source>
</evidence>